<dbReference type="GO" id="GO:0034454">
    <property type="term" value="P:microtubule anchoring at centrosome"/>
    <property type="evidence" value="ECO:0007669"/>
    <property type="project" value="InterPro"/>
</dbReference>
<keyword evidence="5" id="KW-1185">Reference proteome</keyword>
<feature type="compositionally biased region" description="Polar residues" evidence="2">
    <location>
        <begin position="120"/>
        <end position="138"/>
    </location>
</feature>
<feature type="compositionally biased region" description="Polar residues" evidence="2">
    <location>
        <begin position="1674"/>
        <end position="1690"/>
    </location>
</feature>
<feature type="compositionally biased region" description="Acidic residues" evidence="2">
    <location>
        <begin position="888"/>
        <end position="920"/>
    </location>
</feature>
<feature type="region of interest" description="Disordered" evidence="2">
    <location>
        <begin position="1163"/>
        <end position="1185"/>
    </location>
</feature>
<dbReference type="Ensembl" id="ENSSGRT00000003892.1">
    <property type="protein sequence ID" value="ENSSGRP00000003580.1"/>
    <property type="gene ID" value="ENSSGRG00000000983.1"/>
</dbReference>
<proteinExistence type="predicted"/>
<feature type="region of interest" description="Disordered" evidence="2">
    <location>
        <begin position="781"/>
        <end position="815"/>
    </location>
</feature>
<evidence type="ECO:0000259" key="3">
    <source>
        <dbReference type="Pfam" id="PF15717"/>
    </source>
</evidence>
<dbReference type="InterPro" id="IPR024138">
    <property type="entry name" value="Pericentriolar_Pcm1"/>
</dbReference>
<feature type="compositionally biased region" description="Basic and acidic residues" evidence="2">
    <location>
        <begin position="633"/>
        <end position="644"/>
    </location>
</feature>
<reference evidence="4" key="1">
    <citation type="submission" date="2025-08" db="UniProtKB">
        <authorList>
            <consortium name="Ensembl"/>
        </authorList>
    </citation>
    <scope>IDENTIFICATION</scope>
</reference>
<feature type="coiled-coil region" evidence="1">
    <location>
        <begin position="657"/>
        <end position="684"/>
    </location>
</feature>
<feature type="compositionally biased region" description="Basic and acidic residues" evidence="2">
    <location>
        <begin position="1540"/>
        <end position="1554"/>
    </location>
</feature>
<feature type="compositionally biased region" description="Polar residues" evidence="2">
    <location>
        <begin position="1098"/>
        <end position="1113"/>
    </location>
</feature>
<feature type="region of interest" description="Disordered" evidence="2">
    <location>
        <begin position="846"/>
        <end position="950"/>
    </location>
</feature>
<feature type="compositionally biased region" description="Polar residues" evidence="2">
    <location>
        <begin position="697"/>
        <end position="706"/>
    </location>
</feature>
<dbReference type="InterPro" id="IPR031446">
    <property type="entry name" value="PCM1_C"/>
</dbReference>
<dbReference type="PANTHER" id="PTHR14164:SF12">
    <property type="entry name" value="PERICENTRIOLAR MATERIAL 1 PROTEIN"/>
    <property type="match status" value="1"/>
</dbReference>
<feature type="compositionally biased region" description="Polar residues" evidence="2">
    <location>
        <begin position="935"/>
        <end position="945"/>
    </location>
</feature>
<evidence type="ECO:0000256" key="1">
    <source>
        <dbReference type="SAM" id="Coils"/>
    </source>
</evidence>
<feature type="compositionally biased region" description="Low complexity" evidence="2">
    <location>
        <begin position="922"/>
        <end position="933"/>
    </location>
</feature>
<feature type="compositionally biased region" description="Basic and acidic residues" evidence="2">
    <location>
        <begin position="1638"/>
        <end position="1666"/>
    </location>
</feature>
<feature type="region of interest" description="Disordered" evidence="2">
    <location>
        <begin position="394"/>
        <end position="421"/>
    </location>
</feature>
<accession>A0A672K0F3</accession>
<dbReference type="GO" id="GO:0036064">
    <property type="term" value="C:ciliary basal body"/>
    <property type="evidence" value="ECO:0007669"/>
    <property type="project" value="TreeGrafter"/>
</dbReference>
<protein>
    <recommendedName>
        <fullName evidence="3">Pericentriolar material 1 protein C-terminal domain-containing protein</fullName>
    </recommendedName>
</protein>
<keyword evidence="1" id="KW-0175">Coiled coil</keyword>
<feature type="compositionally biased region" description="Acidic residues" evidence="2">
    <location>
        <begin position="622"/>
        <end position="632"/>
    </location>
</feature>
<feature type="region of interest" description="Disordered" evidence="2">
    <location>
        <begin position="1048"/>
        <end position="1144"/>
    </location>
</feature>
<dbReference type="Pfam" id="PF15717">
    <property type="entry name" value="PCM1_C"/>
    <property type="match status" value="1"/>
</dbReference>
<feature type="coiled-coil region" evidence="1">
    <location>
        <begin position="723"/>
        <end position="750"/>
    </location>
</feature>
<dbReference type="GO" id="GO:0034451">
    <property type="term" value="C:centriolar satellite"/>
    <property type="evidence" value="ECO:0007669"/>
    <property type="project" value="TreeGrafter"/>
</dbReference>
<dbReference type="PANTHER" id="PTHR14164">
    <property type="entry name" value="PERICENTRIOLAR MATERIAL 1-RELATED"/>
    <property type="match status" value="1"/>
</dbReference>
<sequence length="1770" mass="199348">MATGGTPFEDGTDEQELHNWSISNGSLDDRLNNMDWGVQQKKANRSSEKNRKKFSAMSESRLTNDISPESTPGAGRRRARTPHSFPHVKYSTQMSVPDQAELDRLRQVINFTDLDERSIGSDSQGRVTAANNQRQLSTEAKKPFNFLPIHLNTNKSKEPTASTSSTPGGKEPKKQSPGKELFAPVPAVVKEPFSLDSALQFGLEDEKAELSIDSSQVVSKLVQIREYIGKATSMRDDLVEKNDVPANVERLSLLITHLKEQEKSYLRFLQKMLARENEDEDDDEELENMRKQHDLLKKMLEQQEQLRTLQGRQAALLAMQQSAEQAIAVMDDTVVTETTGSVSGRSITSELNDELNDLIQRFHNQLHDSQSQTVPDNRRQAECLSLSREVCRSRTTHNSRSQLPSSAPLTTASTSSSTKHTKLLELQDKKQTMDKILQELHSLRDQTLNNSSCKPPHIANVVTMSFSIFHKPLPFRSGFLNSLNIILKLKEVHKRLNELRELVQYYEQTSDMVVDTVNENVKEDDDETEDGSLFEAMFDSEQENHEPVTNIRNPAQPQTPSNWMDMNSLGKAHSASNNRDGRLNTECEINNRSATNLRSLNVSSFIECQFNRDRPCDGVKDEGDDEALEEDDGARGGRDCDRSGSSRRSSLGGDTDYAQKVCRLQTAKQKLRQLQELVAMVQSDDTDGTTANEDEGLQQQPNNTRATAPKGQRDIALSEKTREKLYEEKLKQQQQELKHLHEERRRLMEIQGKIQDLQWACPDLQVLQISSVSGQMRKIPAAASTPAPVPLHSSSSAKANTSGLKPTTEPPPVTVTDNELWSEMRRHQMLREELRQRRKHLESLMAEQQRRSTLNDSSFRSDTHETQSYSRDERTVATWGGSTQCPLGDDDDYSSEVGAEEDDDDEHDEGEESSSTDEEINGSPSPRGSSGRPHQQPQTERGSSSRAKRQENLRWAADLSLSEDAAPTHWQEQITHLQKQLNFSTTMCQTLLQDQQTLSYMLQALLTGPYGVVSNNGTSQIPLIMHQLNQCYTQLAWQQNNVNRPIFPSSVGDFQQNQASSDQRHDPNISLKTEYMSFPPPLQRSPLNNAEKRYKCVSRTTLTSDHQSQIEQNSPSSSPVPHPSTSRDLSYIPDSQESISSLPDRADPTIVTKTFRAGRKAAAQASLASRDKTPNTKSRRRRGRGQKVTVCTYSSYSTVDSRLSVFVFHFVLSVFISFYFFSLDVSSDFSLFEALRETIYSEVATLISQNESRPHFLIELFHELQLLNTDYLRQRALYSLQDIVTRHLTEKSVADEQASSLGPTVWATGSQSELTPSESLVTSDNVRHIDSMDNESLLSTSSNLEPFASDDLGNTVIHLDKALARMREYERMKLRAKCSADNPEHSPGHSSTDAHCPQIDTQQLDRQIKAIMTEVIPFLKEHVGEVCSHQLLTSVRRMVLKLTRQNDESKEFVRFFHRQLGGILQDSLSKFVGRTLQDCGEDLLVEISEILFNELAFFRLMQDLDQNTSKSKHRTKRRSDLTSPKHSPHTEDQDETEQDGMLHEREEDKEKDAQSSEASEVEEEEGEGLPLSISLSKAETQALCNYGSGEDENEVEEMEEFEAGPVEVQTSLQASMDNTSEHSQVCWHLHERAMINIKSESKDMIQPPEEGREEAKTGSGDERREGEEEDCTLSLPQETPQSSDTASPDTESPVMINTDEAGSGNTSQRSDEEDFVKVEDLPLQMSEELCKRISEEQQNNNLTAEILNGNKEEITGLVGNAQALKEPGNY</sequence>
<feature type="domain" description="Pericentriolar material 1 protein C-terminal" evidence="3">
    <location>
        <begin position="1226"/>
        <end position="1642"/>
    </location>
</feature>
<feature type="region of interest" description="Disordered" evidence="2">
    <location>
        <begin position="1508"/>
        <end position="1573"/>
    </location>
</feature>
<feature type="compositionally biased region" description="Polar residues" evidence="2">
    <location>
        <begin position="151"/>
        <end position="167"/>
    </location>
</feature>
<feature type="compositionally biased region" description="Basic and acidic residues" evidence="2">
    <location>
        <begin position="859"/>
        <end position="875"/>
    </location>
</feature>
<feature type="compositionally biased region" description="Polar residues" evidence="2">
    <location>
        <begin position="792"/>
        <end position="805"/>
    </location>
</feature>
<reference evidence="4" key="2">
    <citation type="submission" date="2025-09" db="UniProtKB">
        <authorList>
            <consortium name="Ensembl"/>
        </authorList>
    </citation>
    <scope>IDENTIFICATION</scope>
</reference>
<evidence type="ECO:0000256" key="2">
    <source>
        <dbReference type="SAM" id="MobiDB-lite"/>
    </source>
</evidence>
<organism evidence="4 5">
    <name type="scientific">Sinocyclocheilus grahami</name>
    <name type="common">Dianchi golden-line fish</name>
    <name type="synonym">Barbus grahami</name>
    <dbReference type="NCBI Taxonomy" id="75366"/>
    <lineage>
        <taxon>Eukaryota</taxon>
        <taxon>Metazoa</taxon>
        <taxon>Chordata</taxon>
        <taxon>Craniata</taxon>
        <taxon>Vertebrata</taxon>
        <taxon>Euteleostomi</taxon>
        <taxon>Actinopterygii</taxon>
        <taxon>Neopterygii</taxon>
        <taxon>Teleostei</taxon>
        <taxon>Ostariophysi</taxon>
        <taxon>Cypriniformes</taxon>
        <taxon>Cyprinidae</taxon>
        <taxon>Cyprininae</taxon>
        <taxon>Sinocyclocheilus</taxon>
    </lineage>
</organism>
<feature type="region of interest" description="Disordered" evidence="2">
    <location>
        <begin position="686"/>
        <end position="713"/>
    </location>
</feature>
<evidence type="ECO:0000313" key="5">
    <source>
        <dbReference type="Proteomes" id="UP000472262"/>
    </source>
</evidence>
<dbReference type="Proteomes" id="UP000472262">
    <property type="component" value="Unassembled WGS sequence"/>
</dbReference>
<feature type="compositionally biased region" description="Low complexity" evidence="2">
    <location>
        <begin position="1114"/>
        <end position="1126"/>
    </location>
</feature>
<feature type="region of interest" description="Disordered" evidence="2">
    <location>
        <begin position="1638"/>
        <end position="1715"/>
    </location>
</feature>
<feature type="compositionally biased region" description="Acidic residues" evidence="2">
    <location>
        <begin position="686"/>
        <end position="696"/>
    </location>
</feature>
<feature type="compositionally biased region" description="Low complexity" evidence="2">
    <location>
        <begin position="403"/>
        <end position="418"/>
    </location>
</feature>
<dbReference type="GO" id="GO:0071539">
    <property type="term" value="P:protein localization to centrosome"/>
    <property type="evidence" value="ECO:0007669"/>
    <property type="project" value="InterPro"/>
</dbReference>
<dbReference type="GO" id="GO:1905515">
    <property type="term" value="P:non-motile cilium assembly"/>
    <property type="evidence" value="ECO:0007669"/>
    <property type="project" value="TreeGrafter"/>
</dbReference>
<gene>
    <name evidence="4" type="primary">pcm1</name>
</gene>
<name>A0A672K0F3_SINGR</name>
<feature type="region of interest" description="Disordered" evidence="2">
    <location>
        <begin position="116"/>
        <end position="179"/>
    </location>
</feature>
<evidence type="ECO:0000313" key="4">
    <source>
        <dbReference type="Ensembl" id="ENSSGRP00000003580.1"/>
    </source>
</evidence>
<feature type="compositionally biased region" description="Polar residues" evidence="2">
    <location>
        <begin position="57"/>
        <end position="70"/>
    </location>
</feature>
<feature type="region of interest" description="Disordered" evidence="2">
    <location>
        <begin position="613"/>
        <end position="654"/>
    </location>
</feature>
<feature type="compositionally biased region" description="Polar residues" evidence="2">
    <location>
        <begin position="1052"/>
        <end position="1061"/>
    </location>
</feature>
<feature type="region of interest" description="Disordered" evidence="2">
    <location>
        <begin position="1"/>
        <end position="99"/>
    </location>
</feature>